<dbReference type="AlphaFoldDB" id="A0A4Y1YRR2"/>
<dbReference type="KEGG" id="nst:Nstercoris_02178"/>
<dbReference type="InterPro" id="IPR017467">
    <property type="entry name" value="CHP03016_PEP-CTERM"/>
</dbReference>
<reference evidence="1 2" key="1">
    <citation type="submission" date="2019-06" db="EMBL/GenBank/DDBJ databases">
        <title>Nitrosomonas stercoris KYUHI-S whole genome shotgun sequence.</title>
        <authorList>
            <person name="Nakagawa T."/>
            <person name="Tsuchiya Y."/>
            <person name="Takahashi R."/>
        </authorList>
    </citation>
    <scope>NUCLEOTIDE SEQUENCE [LARGE SCALE GENOMIC DNA]</scope>
    <source>
        <strain evidence="1 2">KYUHI-S</strain>
    </source>
</reference>
<sequence>MKLNNKIDSGFPYWLACLWSGCVIVVSNNSISQVNAAEWHIQPRLMVSETYTDNVRMGGGGFGGFGGFGGSGRRGGGDFITQINPGISVTGKSRRFDVNANYTLNNLIYARNERFLMRHQLNSNGTAEVIKDHLFVDANAAVTQQNVSLLGPVALDNTSLTRNRRSIHSWSVSPYVRQRFKNFAAGELRYIHSETSSSVRNFSNYAADSAIFSLNSGPDFSTLGWGINLSRTDVDRKYSGPGLGRLGSIKMERAAGSLKYAVTSHFDLIGTAGYEHNSFISIRGKPSSHFWTIGFSWVPSQRTNISASGGQRFFGTTYAASVDHRTRSTVWNLSYVEDITTFGGQSSSGGILSAGMLSSLFSGGLGGQALLDQGLPGSFSNPNNFLTNRLFLLKRLQGSLTLNGKKNSLVFRGFNYSRKSFSSDMEDADLIGLTNAILTRDTTQTGGNVLWNHRLSPRSNANINFGYVRTYYDVTDQADNNIIVSASLNKQFTSNTTGSIMYTHHLRESDRNNSNYSANIVTATVNLNF</sequence>
<dbReference type="EMBL" id="AP019755">
    <property type="protein sequence ID" value="BBL35901.1"/>
    <property type="molecule type" value="Genomic_DNA"/>
</dbReference>
<accession>A0A4Y1YRR2</accession>
<dbReference type="NCBIfam" id="TIGR03016">
    <property type="entry name" value="pepcterm_hypo_1"/>
    <property type="match status" value="1"/>
</dbReference>
<dbReference type="Proteomes" id="UP000316473">
    <property type="component" value="Chromosome"/>
</dbReference>
<organism evidence="1 2">
    <name type="scientific">Nitrosomonas stercoris</name>
    <dbReference type="NCBI Taxonomy" id="1444684"/>
    <lineage>
        <taxon>Bacteria</taxon>
        <taxon>Pseudomonadati</taxon>
        <taxon>Pseudomonadota</taxon>
        <taxon>Betaproteobacteria</taxon>
        <taxon>Nitrosomonadales</taxon>
        <taxon>Nitrosomonadaceae</taxon>
        <taxon>Nitrosomonas</taxon>
    </lineage>
</organism>
<evidence type="ECO:0000313" key="1">
    <source>
        <dbReference type="EMBL" id="BBL35901.1"/>
    </source>
</evidence>
<gene>
    <name evidence="1" type="ORF">Nstercoris_02178</name>
</gene>
<dbReference type="PROSITE" id="PS51257">
    <property type="entry name" value="PROKAR_LIPOPROTEIN"/>
    <property type="match status" value="1"/>
</dbReference>
<dbReference type="SUPFAM" id="SSF56935">
    <property type="entry name" value="Porins"/>
    <property type="match status" value="1"/>
</dbReference>
<proteinExistence type="predicted"/>
<keyword evidence="2" id="KW-1185">Reference proteome</keyword>
<protein>
    <recommendedName>
        <fullName evidence="3">TIGR03016 family PEP-CTERM system-associated outer membrane protein</fullName>
    </recommendedName>
</protein>
<evidence type="ECO:0008006" key="3">
    <source>
        <dbReference type="Google" id="ProtNLM"/>
    </source>
</evidence>
<evidence type="ECO:0000313" key="2">
    <source>
        <dbReference type="Proteomes" id="UP000316473"/>
    </source>
</evidence>
<name>A0A4Y1YRR2_9PROT</name>